<organism evidence="1 2">
    <name type="scientific">Vallitalea maricola</name>
    <dbReference type="NCBI Taxonomy" id="3074433"/>
    <lineage>
        <taxon>Bacteria</taxon>
        <taxon>Bacillati</taxon>
        <taxon>Bacillota</taxon>
        <taxon>Clostridia</taxon>
        <taxon>Lachnospirales</taxon>
        <taxon>Vallitaleaceae</taxon>
        <taxon>Vallitalea</taxon>
    </lineage>
</organism>
<accession>A0ACB5ULM1</accession>
<dbReference type="Proteomes" id="UP001374599">
    <property type="component" value="Unassembled WGS sequence"/>
</dbReference>
<sequence>MKKYLEGTRQVITENNLIINLEYYLVESTYYEKDETKVAYGVEILKRDNFNYLESDIVSKVTDSKEKIINIINKLIANIVTPVGMVCAVDELF</sequence>
<dbReference type="EMBL" id="BTPU01000044">
    <property type="protein sequence ID" value="GMQ63505.1"/>
    <property type="molecule type" value="Genomic_DNA"/>
</dbReference>
<keyword evidence="2" id="KW-1185">Reference proteome</keyword>
<evidence type="ECO:0000313" key="1">
    <source>
        <dbReference type="EMBL" id="GMQ63505.1"/>
    </source>
</evidence>
<proteinExistence type="predicted"/>
<evidence type="ECO:0000313" key="2">
    <source>
        <dbReference type="Proteomes" id="UP001374599"/>
    </source>
</evidence>
<protein>
    <submittedName>
        <fullName evidence="1">Uncharacterized protein</fullName>
    </submittedName>
</protein>
<comment type="caution">
    <text evidence="1">The sequence shown here is derived from an EMBL/GenBank/DDBJ whole genome shotgun (WGS) entry which is preliminary data.</text>
</comment>
<gene>
    <name evidence="1" type="ORF">AN2V17_27390</name>
</gene>
<reference evidence="1" key="1">
    <citation type="submission" date="2023-09" db="EMBL/GenBank/DDBJ databases">
        <title>Vallitalea sediminicola and Vallitalea maricola sp. nov., anaerobic bacteria isolated from marine sediment.</title>
        <authorList>
            <person name="Hirano S."/>
            <person name="Maeda A."/>
            <person name="Terahara T."/>
            <person name="Mori K."/>
            <person name="Hamada M."/>
            <person name="Matsumoto R."/>
            <person name="Kobayashi T."/>
        </authorList>
    </citation>
    <scope>NUCLEOTIDE SEQUENCE</scope>
    <source>
        <strain evidence="1">AN17-2</strain>
    </source>
</reference>
<name>A0ACB5ULM1_9FIRM</name>